<feature type="transmembrane region" description="Helical" evidence="1">
    <location>
        <begin position="288"/>
        <end position="306"/>
    </location>
</feature>
<gene>
    <name evidence="2" type="ORF">Lnau_1453</name>
</gene>
<feature type="transmembrane region" description="Helical" evidence="1">
    <location>
        <begin position="461"/>
        <end position="488"/>
    </location>
</feature>
<sequence length="539" mass="62266">MAFEGYFEDFANDKRRFFAEIKTLKDARARAQSHNYGFLAPNEKLLKKEFELLWGRLQKGDIDQDVFWFYGYYCCIMLQNYHRAYGQESKADEFLKLRIEIKERIASRNYGKAQPDKKTKSEQDSNESFFEYLGMRIWNGLIDLLRAPTQVSKIRDWVSALNVERIYWLFCRTTVTQSLLLARELEMLDRIGSVFGNIDVDNIIATLESPNPVLRVCSVAFFALRFIFNGAMLVKHSHGSDKEKDYDALLRLNSELYKRHPVLVNDLVWGVVNFITNYNWLTGIPDPTAGWIVAGFLFFDFCWLVWQRHLAEIEYQAKKEQLINDREFYTNLLLRYVDENGQPLTEEKIKEIGQHLKLLNDEIDQLELSWSAESSYFWFNCAGALLLAVGFSASMVFTAPVVAILCYAICTFGVAIYLSAGAYKNYEEKRLQANHDPSNNEAIAAYYAARNEFIFTMLKNVFLPTLFIATFAICWQAAVVLTAVYIAYQLYSAYNNYEEKHKSLEVEGENPVIEVSSSADNDESNEPVVLPRISNFHVG</sequence>
<reference evidence="2 3" key="1">
    <citation type="submission" date="2015-11" db="EMBL/GenBank/DDBJ databases">
        <title>Genomic analysis of 38 Legionella species identifies large and diverse effector repertoires.</title>
        <authorList>
            <person name="Burstein D."/>
            <person name="Amaro F."/>
            <person name="Zusman T."/>
            <person name="Lifshitz Z."/>
            <person name="Cohen O."/>
            <person name="Gilbert J.A."/>
            <person name="Pupko T."/>
            <person name="Shuman H.A."/>
            <person name="Segal G."/>
        </authorList>
    </citation>
    <scope>NUCLEOTIDE SEQUENCE [LARGE SCALE GENOMIC DNA]</scope>
    <source>
        <strain evidence="2 3">ATCC 49506</strain>
    </source>
</reference>
<dbReference type="PATRIC" id="fig|45070.6.peg.1521"/>
<keyword evidence="1" id="KW-0472">Membrane</keyword>
<feature type="transmembrane region" description="Helical" evidence="1">
    <location>
        <begin position="376"/>
        <end position="395"/>
    </location>
</feature>
<dbReference type="STRING" id="45070.Lnau_1453"/>
<dbReference type="OrthoDB" id="5652260at2"/>
<evidence type="ECO:0000313" key="3">
    <source>
        <dbReference type="Proteomes" id="UP000054725"/>
    </source>
</evidence>
<evidence type="ECO:0000256" key="1">
    <source>
        <dbReference type="SAM" id="Phobius"/>
    </source>
</evidence>
<dbReference type="Proteomes" id="UP000054725">
    <property type="component" value="Unassembled WGS sequence"/>
</dbReference>
<organism evidence="2 3">
    <name type="scientific">Legionella nautarum</name>
    <dbReference type="NCBI Taxonomy" id="45070"/>
    <lineage>
        <taxon>Bacteria</taxon>
        <taxon>Pseudomonadati</taxon>
        <taxon>Pseudomonadota</taxon>
        <taxon>Gammaproteobacteria</taxon>
        <taxon>Legionellales</taxon>
        <taxon>Legionellaceae</taxon>
        <taxon>Legionella</taxon>
    </lineage>
</organism>
<dbReference type="RefSeq" id="WP_058504458.1">
    <property type="nucleotide sequence ID" value="NZ_CAAAIF010000011.1"/>
</dbReference>
<keyword evidence="1" id="KW-0812">Transmembrane</keyword>
<name>A0A0W0WVY1_9GAMM</name>
<protein>
    <submittedName>
        <fullName evidence="2">Coiled-coil protein</fullName>
    </submittedName>
</protein>
<keyword evidence="1" id="KW-1133">Transmembrane helix</keyword>
<keyword evidence="3" id="KW-1185">Reference proteome</keyword>
<comment type="caution">
    <text evidence="2">The sequence shown here is derived from an EMBL/GenBank/DDBJ whole genome shotgun (WGS) entry which is preliminary data.</text>
</comment>
<dbReference type="EMBL" id="LNYO01000013">
    <property type="protein sequence ID" value="KTD36469.1"/>
    <property type="molecule type" value="Genomic_DNA"/>
</dbReference>
<feature type="transmembrane region" description="Helical" evidence="1">
    <location>
        <begin position="401"/>
        <end position="420"/>
    </location>
</feature>
<proteinExistence type="predicted"/>
<accession>A0A0W0WVY1</accession>
<dbReference type="AlphaFoldDB" id="A0A0W0WVY1"/>
<evidence type="ECO:0000313" key="2">
    <source>
        <dbReference type="EMBL" id="KTD36469.1"/>
    </source>
</evidence>